<dbReference type="Proteomes" id="UP000054324">
    <property type="component" value="Unassembled WGS sequence"/>
</dbReference>
<dbReference type="EMBL" id="KL596785">
    <property type="protein sequence ID" value="KER25170.1"/>
    <property type="molecule type" value="Genomic_DNA"/>
</dbReference>
<accession>A0A074ZPD4</accession>
<dbReference type="OrthoDB" id="191995at2759"/>
<dbReference type="GeneID" id="20321510"/>
<proteinExistence type="predicted"/>
<keyword evidence="2" id="KW-1185">Reference proteome</keyword>
<dbReference type="AlphaFoldDB" id="A0A074ZPD4"/>
<dbReference type="CTD" id="20321510"/>
<name>A0A074ZPD4_OPIVI</name>
<protein>
    <submittedName>
        <fullName evidence="1">Uncharacterized protein</fullName>
    </submittedName>
</protein>
<evidence type="ECO:0000313" key="2">
    <source>
        <dbReference type="Proteomes" id="UP000054324"/>
    </source>
</evidence>
<reference evidence="1 2" key="1">
    <citation type="submission" date="2013-11" db="EMBL/GenBank/DDBJ databases">
        <title>Opisthorchis viverrini - life in the bile duct.</title>
        <authorList>
            <person name="Young N.D."/>
            <person name="Nagarajan N."/>
            <person name="Lin S.J."/>
            <person name="Korhonen P.K."/>
            <person name="Jex A.R."/>
            <person name="Hall R.S."/>
            <person name="Safavi-Hemami H."/>
            <person name="Kaewkong W."/>
            <person name="Bertrand D."/>
            <person name="Gao S."/>
            <person name="Seet Q."/>
            <person name="Wongkham S."/>
            <person name="Teh B.T."/>
            <person name="Wongkham C."/>
            <person name="Intapan P.M."/>
            <person name="Maleewong W."/>
            <person name="Yang X."/>
            <person name="Hu M."/>
            <person name="Wang Z."/>
            <person name="Hofmann A."/>
            <person name="Sternberg P.W."/>
            <person name="Tan P."/>
            <person name="Wang J."/>
            <person name="Gasser R.B."/>
        </authorList>
    </citation>
    <scope>NUCLEOTIDE SEQUENCE [LARGE SCALE GENOMIC DNA]</scope>
</reference>
<dbReference type="KEGG" id="ovi:T265_07331"/>
<gene>
    <name evidence="1" type="ORF">T265_07331</name>
</gene>
<organism evidence="1 2">
    <name type="scientific">Opisthorchis viverrini</name>
    <name type="common">Southeast Asian liver fluke</name>
    <dbReference type="NCBI Taxonomy" id="6198"/>
    <lineage>
        <taxon>Eukaryota</taxon>
        <taxon>Metazoa</taxon>
        <taxon>Spiralia</taxon>
        <taxon>Lophotrochozoa</taxon>
        <taxon>Platyhelminthes</taxon>
        <taxon>Trematoda</taxon>
        <taxon>Digenea</taxon>
        <taxon>Opisthorchiida</taxon>
        <taxon>Opisthorchiata</taxon>
        <taxon>Opisthorchiidae</taxon>
        <taxon>Opisthorchis</taxon>
    </lineage>
</organism>
<dbReference type="RefSeq" id="XP_009171087.1">
    <property type="nucleotide sequence ID" value="XM_009172823.1"/>
</dbReference>
<sequence>MFLSPNLLGVLGVFRPTAINIVAGNCFNKLSHDVIGHQDRFTIFSKTSGLIRFLGITAGLTDKIPTLSQGTEQFLTVLATLPSTQTIMLRLGQPGSIPALVLPPGGMAARHRKGVTAERFRFEVWATWQYPSPRASFGWHGRRQKGAAADQFFFTLETLTTIKAILAHISSHNHNQKKRNCRKLHFLTTT</sequence>
<evidence type="ECO:0000313" key="1">
    <source>
        <dbReference type="EMBL" id="KER25170.1"/>
    </source>
</evidence>